<dbReference type="EMBL" id="PIOC01000014">
    <property type="protein sequence ID" value="RDW19317.1"/>
    <property type="molecule type" value="Genomic_DNA"/>
</dbReference>
<dbReference type="RefSeq" id="WP_115773049.1">
    <property type="nucleotide sequence ID" value="NZ_PIOC01000014.1"/>
</dbReference>
<dbReference type="InterPro" id="IPR036680">
    <property type="entry name" value="SPOR-like_sf"/>
</dbReference>
<keyword evidence="1" id="KW-1133">Transmembrane helix</keyword>
<name>A0A3D8PUT8_9BACI</name>
<dbReference type="OrthoDB" id="2969309at2"/>
<accession>A0A3D8PUT8</accession>
<dbReference type="PROSITE" id="PS51724">
    <property type="entry name" value="SPOR"/>
    <property type="match status" value="1"/>
</dbReference>
<proteinExistence type="predicted"/>
<keyword evidence="1" id="KW-0472">Membrane</keyword>
<evidence type="ECO:0000313" key="4">
    <source>
        <dbReference type="Proteomes" id="UP000257143"/>
    </source>
</evidence>
<dbReference type="SUPFAM" id="SSF110997">
    <property type="entry name" value="Sporulation related repeat"/>
    <property type="match status" value="1"/>
</dbReference>
<dbReference type="GO" id="GO:0042834">
    <property type="term" value="F:peptidoglycan binding"/>
    <property type="evidence" value="ECO:0007669"/>
    <property type="project" value="InterPro"/>
</dbReference>
<dbReference type="InterPro" id="IPR007730">
    <property type="entry name" value="SPOR-like_dom"/>
</dbReference>
<dbReference type="AlphaFoldDB" id="A0A3D8PUT8"/>
<evidence type="ECO:0000259" key="2">
    <source>
        <dbReference type="PROSITE" id="PS51724"/>
    </source>
</evidence>
<dbReference type="Gene3D" id="3.30.70.1070">
    <property type="entry name" value="Sporulation related repeat"/>
    <property type="match status" value="1"/>
</dbReference>
<keyword evidence="1" id="KW-0812">Transmembrane</keyword>
<dbReference type="Proteomes" id="UP000257143">
    <property type="component" value="Unassembled WGS sequence"/>
</dbReference>
<reference evidence="4" key="1">
    <citation type="submission" date="2017-11" db="EMBL/GenBank/DDBJ databases">
        <authorList>
            <person name="Zhu W."/>
        </authorList>
    </citation>
    <scope>NUCLEOTIDE SEQUENCE [LARGE SCALE GENOMIC DNA]</scope>
    <source>
        <strain evidence="4">CAU 1183</strain>
    </source>
</reference>
<comment type="caution">
    <text evidence="3">The sequence shown here is derived from an EMBL/GenBank/DDBJ whole genome shotgun (WGS) entry which is preliminary data.</text>
</comment>
<gene>
    <name evidence="3" type="ORF">CWR48_09760</name>
</gene>
<sequence length="299" mass="33049">MAKKKQLIIKQNGKVINRNKHQSAHNAVNTNFYQSEHAATVQESDREGDKEIPTFTTHKQTNIKQIEKQNGQSRSIRKLLIAIGSAIIIGSVLSFVMFQIFVNVDGNQGAQSSLATTPSLNQSETQNIHTSAHSLTSLKAFVLQAGVFSNKTNADEWVNTFADAGLDTIVWEKDSQYFLFLGVAATKEQAKTVAAALTTEFDIFIKEWSTAEGEVELTDAEYQFIQQFTEDFQTALPVLSEPLPTLPENIFAAPGEQAVVDSKKLGPLTSEFSKIVDLTGTEANLSLLRLMSQYDLLFK</sequence>
<evidence type="ECO:0000256" key="1">
    <source>
        <dbReference type="SAM" id="Phobius"/>
    </source>
</evidence>
<keyword evidence="4" id="KW-1185">Reference proteome</keyword>
<protein>
    <recommendedName>
        <fullName evidence="2">SPOR domain-containing protein</fullName>
    </recommendedName>
</protein>
<dbReference type="Pfam" id="PF05036">
    <property type="entry name" value="SPOR"/>
    <property type="match status" value="1"/>
</dbReference>
<feature type="transmembrane region" description="Helical" evidence="1">
    <location>
        <begin position="79"/>
        <end position="102"/>
    </location>
</feature>
<feature type="domain" description="SPOR" evidence="2">
    <location>
        <begin position="135"/>
        <end position="211"/>
    </location>
</feature>
<evidence type="ECO:0000313" key="3">
    <source>
        <dbReference type="EMBL" id="RDW19317.1"/>
    </source>
</evidence>
<organism evidence="3 4">
    <name type="scientific">Oceanobacillus arenosus</name>
    <dbReference type="NCBI Taxonomy" id="1229153"/>
    <lineage>
        <taxon>Bacteria</taxon>
        <taxon>Bacillati</taxon>
        <taxon>Bacillota</taxon>
        <taxon>Bacilli</taxon>
        <taxon>Bacillales</taxon>
        <taxon>Bacillaceae</taxon>
        <taxon>Oceanobacillus</taxon>
    </lineage>
</organism>